<keyword evidence="9" id="KW-1185">Reference proteome</keyword>
<evidence type="ECO:0000256" key="5">
    <source>
        <dbReference type="ARBA" id="ARBA00023163"/>
    </source>
</evidence>
<evidence type="ECO:0000313" key="9">
    <source>
        <dbReference type="Proteomes" id="UP001140949"/>
    </source>
</evidence>
<feature type="region of interest" description="Disordered" evidence="6">
    <location>
        <begin position="1377"/>
        <end position="1425"/>
    </location>
</feature>
<evidence type="ECO:0000256" key="3">
    <source>
        <dbReference type="ARBA" id="ARBA00022833"/>
    </source>
</evidence>
<dbReference type="Proteomes" id="UP001140949">
    <property type="component" value="Unassembled WGS sequence"/>
</dbReference>
<dbReference type="GO" id="GO:0140566">
    <property type="term" value="F:histone reader activity"/>
    <property type="evidence" value="ECO:0007669"/>
    <property type="project" value="InterPro"/>
</dbReference>
<dbReference type="SMART" id="SM00249">
    <property type="entry name" value="PHD"/>
    <property type="match status" value="1"/>
</dbReference>
<dbReference type="InterPro" id="IPR056280">
    <property type="entry name" value="AIPP2-like_SPOC"/>
</dbReference>
<dbReference type="GO" id="GO:0034244">
    <property type="term" value="P:negative regulation of transcription elongation by RNA polymerase II"/>
    <property type="evidence" value="ECO:0007669"/>
    <property type="project" value="InterPro"/>
</dbReference>
<protein>
    <recommendedName>
        <fullName evidence="7">Zinc finger PHD-type domain-containing protein</fullName>
    </recommendedName>
</protein>
<dbReference type="Gene3D" id="3.30.40.10">
    <property type="entry name" value="Zinc/RING finger domain, C3HC4 (zinc finger)"/>
    <property type="match status" value="1"/>
</dbReference>
<dbReference type="PANTHER" id="PTHR33304">
    <property type="match status" value="1"/>
</dbReference>
<reference evidence="8" key="1">
    <citation type="journal article" date="2023" name="GigaByte">
        <title>Genome assembly of the bearded iris, Iris pallida Lam.</title>
        <authorList>
            <person name="Bruccoleri R.E."/>
            <person name="Oakeley E.J."/>
            <person name="Faust A.M.E."/>
            <person name="Altorfer M."/>
            <person name="Dessus-Babus S."/>
            <person name="Burckhardt D."/>
            <person name="Oertli M."/>
            <person name="Naumann U."/>
            <person name="Petersen F."/>
            <person name="Wong J."/>
        </authorList>
    </citation>
    <scope>NUCLEOTIDE SEQUENCE</scope>
    <source>
        <strain evidence="8">GSM-AAB239-AS_SAM_17_03QT</strain>
    </source>
</reference>
<evidence type="ECO:0000256" key="1">
    <source>
        <dbReference type="ARBA" id="ARBA00022723"/>
    </source>
</evidence>
<accession>A0AAX6ILK3</accession>
<gene>
    <name evidence="8" type="ORF">M6B38_101275</name>
</gene>
<evidence type="ECO:0000313" key="8">
    <source>
        <dbReference type="EMBL" id="KAJ6853881.1"/>
    </source>
</evidence>
<name>A0AAX6ILK3_IRIPA</name>
<keyword evidence="4" id="KW-0805">Transcription regulation</keyword>
<dbReference type="GO" id="GO:0008270">
    <property type="term" value="F:zinc ion binding"/>
    <property type="evidence" value="ECO:0007669"/>
    <property type="project" value="UniProtKB-KW"/>
</dbReference>
<reference evidence="8" key="2">
    <citation type="submission" date="2023-04" db="EMBL/GenBank/DDBJ databases">
        <authorList>
            <person name="Bruccoleri R.E."/>
            <person name="Oakeley E.J."/>
            <person name="Faust A.-M."/>
            <person name="Dessus-Babus S."/>
            <person name="Altorfer M."/>
            <person name="Burckhardt D."/>
            <person name="Oertli M."/>
            <person name="Naumann U."/>
            <person name="Petersen F."/>
            <person name="Wong J."/>
        </authorList>
    </citation>
    <scope>NUCLEOTIDE SEQUENCE</scope>
    <source>
        <strain evidence="8">GSM-AAB239-AS_SAM_17_03QT</strain>
        <tissue evidence="8">Leaf</tissue>
    </source>
</reference>
<dbReference type="Pfam" id="PF23121">
    <property type="entry name" value="SPOC_AIPP2"/>
    <property type="match status" value="1"/>
</dbReference>
<evidence type="ECO:0000259" key="7">
    <source>
        <dbReference type="SMART" id="SM00249"/>
    </source>
</evidence>
<keyword evidence="3" id="KW-0862">Zinc</keyword>
<evidence type="ECO:0000256" key="6">
    <source>
        <dbReference type="SAM" id="MobiDB-lite"/>
    </source>
</evidence>
<dbReference type="InterPro" id="IPR013083">
    <property type="entry name" value="Znf_RING/FYVE/PHD"/>
</dbReference>
<proteinExistence type="predicted"/>
<dbReference type="InterPro" id="IPR049914">
    <property type="entry name" value="PHD1-3/5-6"/>
</dbReference>
<evidence type="ECO:0000256" key="4">
    <source>
        <dbReference type="ARBA" id="ARBA00023015"/>
    </source>
</evidence>
<keyword evidence="2" id="KW-0863">Zinc-finger</keyword>
<dbReference type="SUPFAM" id="SSF57903">
    <property type="entry name" value="FYVE/PHD zinc finger"/>
    <property type="match status" value="1"/>
</dbReference>
<dbReference type="EMBL" id="JANAVB010000200">
    <property type="protein sequence ID" value="KAJ6853881.1"/>
    <property type="molecule type" value="Genomic_DNA"/>
</dbReference>
<dbReference type="PANTHER" id="PTHR33304:SF36">
    <property type="entry name" value="GB|AAF26970.1-RELATED"/>
    <property type="match status" value="1"/>
</dbReference>
<organism evidence="8 9">
    <name type="scientific">Iris pallida</name>
    <name type="common">Sweet iris</name>
    <dbReference type="NCBI Taxonomy" id="29817"/>
    <lineage>
        <taxon>Eukaryota</taxon>
        <taxon>Viridiplantae</taxon>
        <taxon>Streptophyta</taxon>
        <taxon>Embryophyta</taxon>
        <taxon>Tracheophyta</taxon>
        <taxon>Spermatophyta</taxon>
        <taxon>Magnoliopsida</taxon>
        <taxon>Liliopsida</taxon>
        <taxon>Asparagales</taxon>
        <taxon>Iridaceae</taxon>
        <taxon>Iridoideae</taxon>
        <taxon>Irideae</taxon>
        <taxon>Iris</taxon>
    </lineage>
</organism>
<evidence type="ECO:0000256" key="2">
    <source>
        <dbReference type="ARBA" id="ARBA00022771"/>
    </source>
</evidence>
<keyword evidence="1" id="KW-0479">Metal-binding</keyword>
<dbReference type="InterPro" id="IPR001965">
    <property type="entry name" value="Znf_PHD"/>
</dbReference>
<feature type="domain" description="Zinc finger PHD-type" evidence="7">
    <location>
        <begin position="12"/>
        <end position="58"/>
    </location>
</feature>
<keyword evidence="5" id="KW-0804">Transcription</keyword>
<sequence>MENCTKTQMGQICATCGNMGFAEQLVTCYECKKSSAHIYCMRDRLLNVPTVWYCEECLGAPADHIETEKTSKRQKIVIGTEKSNSILERSPLESSEVTRHVSDHEQQSWAKKSVSTILKTKVKSTACANSEALFRQGDGMSSPVSNISNSPSSIHFLYQKKIGPADADVHSSPSKYIKRMSEVGNEKAETPEKAKASGGAFHSNSEFIRTGLPEPNMPALVNQYEELLHCHSPQVSWKGTFEIFDVASHLYKKMRAHLPTAICPKVYESMKKLPKTLKFKLSSREDIWPKIFRLEPPTKNDIGLYFFPNELGRPKDKYLRLLERLKSRNLAMVSCMNDVQVLLFTSDELPVGSQRIDAEIYLWGLFRHVKHRKPSCKIKVESPSYNSSMDLRDNYCAEVNVPSRCSFEEVAMEVDMVGGKDVGRIDISIARPTLPPCLLETNAKCLSYEERSVMKFSSEREAIPIHQEVPCGFSKLGLSSFPEEMSSKRQSGFLESSSKGCTPSEISIQNTCTPHCSLESNSRLLNSVERSAVQLSLEKVATPIIPDVPPGFSKLKPPSFSKEMCSKHQSGCLQSTSKACTTSRIDISIKSTSTPHCSPETSARELNSAERSAVQFSLEHRKPSCKIKVESPSYNSPMDSRDNDCAEVNVPSRCSFKEVAMEVDMVGGKDVGRIDIPIPRPTLPPCLLETNAKCLSYEERPVIKFSSEREAIPIHQEVPFGFSKLGPSSFPEEMSSKHQSGFLESSSKGCTPSDISIQNTCTPHCSLESNSRLLNSVERSAVQLSLEKVATPIIPDVPPGFSKLKPPSFSKEMCSKHQSGCLQSTSKACTTSRIDISIKSTSTPHCSPETSARELNSAERSAVQFSLEHRKPSCKIKVESPSYNSPMDSRDNDCAEVNVPSRCSFKEVAMEVDMVGGKDVGRIDIPIPRPTLPPCLLETNAKCLSYEERPVIKFSSEREAIPIHQEVPFGFSKLGPSSFPEEMSSKHQSGFLESSSKGCTPSDISIQNTCTPHCSLESNSRHLNSVERSAVQLSLEKVATPIIPDVPPGFSKLKPPSFSKEMCSKHQSVCLQSTSKACTTSRIDISIKSTSTPHCSPETSARDLDSAERSAVQFSLEKVPSPIPPDVPTAFLKLEPPSFPEQTTARDLNSVERSLVQLSCEKLASPIILDVPPGFSKLKPQIFSEELGSKYQSGSLESTFKDCTHSRDIPEENTYTSDLSPETNARDLNCEERSSVQFSLTKKAKASPILLDVPSCLSKVVPQDDLILWSSKHKNLSLESTSKSCIPSRIKLPIQRTYSSNGSAETNATDLNCVQRPLVKFSLVKLISPIRSEVPKCFLKAKPSGSSKLSSSLHRGSFLKSTSNACRPSRLHNGCNLSSSMEGVASDPNTPDMQSKHHKEQAPGYQNRSPMHIKSSHSSASAKAKKEVTLFSSPVRDTKLHSGSKNLPSPYAEKVNNLSEQEGFFISDKDSEKRGHNNFLERSRCSGNIPQRDVKVHSMNKNIGPKESTEQEFKRAGLYNSPSSNTNIPLVADFYSPSSGNCLSQIPLVADFYSPSSRN</sequence>
<dbReference type="InterPro" id="IPR011011">
    <property type="entry name" value="Znf_FYVE_PHD"/>
</dbReference>
<comment type="caution">
    <text evidence="8">The sequence shown here is derived from an EMBL/GenBank/DDBJ whole genome shotgun (WGS) entry which is preliminary data.</text>
</comment>
<feature type="compositionally biased region" description="Polar residues" evidence="6">
    <location>
        <begin position="1377"/>
        <end position="1393"/>
    </location>
</feature>